<name>A0A9Q1BAB3_HOLLE</name>
<organism evidence="2 3">
    <name type="scientific">Holothuria leucospilota</name>
    <name type="common">Black long sea cucumber</name>
    <name type="synonym">Mertensiothuria leucospilota</name>
    <dbReference type="NCBI Taxonomy" id="206669"/>
    <lineage>
        <taxon>Eukaryota</taxon>
        <taxon>Metazoa</taxon>
        <taxon>Echinodermata</taxon>
        <taxon>Eleutherozoa</taxon>
        <taxon>Echinozoa</taxon>
        <taxon>Holothuroidea</taxon>
        <taxon>Aspidochirotacea</taxon>
        <taxon>Aspidochirotida</taxon>
        <taxon>Holothuriidae</taxon>
        <taxon>Holothuria</taxon>
    </lineage>
</organism>
<dbReference type="Proteomes" id="UP001152320">
    <property type="component" value="Unassembled WGS sequence"/>
</dbReference>
<dbReference type="AlphaFoldDB" id="A0A9Q1BAB3"/>
<evidence type="ECO:0000256" key="1">
    <source>
        <dbReference type="SAM" id="MobiDB-lite"/>
    </source>
</evidence>
<evidence type="ECO:0000313" key="2">
    <source>
        <dbReference type="EMBL" id="KAJ8019355.1"/>
    </source>
</evidence>
<evidence type="ECO:0008006" key="4">
    <source>
        <dbReference type="Google" id="ProtNLM"/>
    </source>
</evidence>
<keyword evidence="3" id="KW-1185">Reference proteome</keyword>
<gene>
    <name evidence="2" type="ORF">HOLleu_42097</name>
</gene>
<feature type="region of interest" description="Disordered" evidence="1">
    <location>
        <begin position="1"/>
        <end position="20"/>
    </location>
</feature>
<sequence>MKAQMPAPETNPCNSRKENDCPLVGKRRTANVVYQATVKSNDIEETYVGLTENTFKLRLANHQQAFTKEKHRNQTELSKHVWILKNSNTDFKIHWKILAHVPSYSNVSQRCNLCMMEKFYIKLPSRDGVSKSKIRVCQHVPICVQIQTHKLYRRNLDNREQS</sequence>
<accession>A0A9Q1BAB3</accession>
<dbReference type="OrthoDB" id="10055412at2759"/>
<comment type="caution">
    <text evidence="2">The sequence shown here is derived from an EMBL/GenBank/DDBJ whole genome shotgun (WGS) entry which is preliminary data.</text>
</comment>
<proteinExistence type="predicted"/>
<evidence type="ECO:0000313" key="3">
    <source>
        <dbReference type="Proteomes" id="UP001152320"/>
    </source>
</evidence>
<reference evidence="2" key="1">
    <citation type="submission" date="2021-10" db="EMBL/GenBank/DDBJ databases">
        <title>Tropical sea cucumber genome reveals ecological adaptation and Cuvierian tubules defense mechanism.</title>
        <authorList>
            <person name="Chen T."/>
        </authorList>
    </citation>
    <scope>NUCLEOTIDE SEQUENCE</scope>
    <source>
        <strain evidence="2">Nanhai2018</strain>
        <tissue evidence="2">Muscle</tissue>
    </source>
</reference>
<dbReference type="EMBL" id="JAIZAY010000031">
    <property type="protein sequence ID" value="KAJ8019355.1"/>
    <property type="molecule type" value="Genomic_DNA"/>
</dbReference>
<protein>
    <recommendedName>
        <fullName evidence="4">GIY-YIG domain-containing protein</fullName>
    </recommendedName>
</protein>